<evidence type="ECO:0000313" key="2">
    <source>
        <dbReference type="Proteomes" id="UP000035762"/>
    </source>
</evidence>
<proteinExistence type="predicted"/>
<evidence type="ECO:0000313" key="1">
    <source>
        <dbReference type="EMBL" id="CEG08710.1"/>
    </source>
</evidence>
<dbReference type="AlphaFoldDB" id="A0A090MMS8"/>
<dbReference type="Proteomes" id="UP000035762">
    <property type="component" value="Unassembled WGS sequence"/>
</dbReference>
<accession>A0A090MMS8</accession>
<dbReference type="STRING" id="1035.BN961_02128"/>
<sequence length="82" mass="9170">MIAVLREANIPPYHRVAKSTIIYRLTDAQLAAATEAFNKPENLRLRERWYAPDQPEINANDPESVQFIQAIGADPAVVLAPE</sequence>
<dbReference type="EMBL" id="CCAZ020000001">
    <property type="protein sequence ID" value="CEG08710.1"/>
    <property type="molecule type" value="Genomic_DNA"/>
</dbReference>
<gene>
    <name evidence="1" type="ORF">BN961_02128</name>
</gene>
<protein>
    <submittedName>
        <fullName evidence="1">Uncharacterized protein</fullName>
    </submittedName>
</protein>
<comment type="caution">
    <text evidence="1">The sequence shown here is derived from an EMBL/GenBank/DDBJ whole genome shotgun (WGS) entry which is preliminary data.</text>
</comment>
<reference evidence="1 2" key="1">
    <citation type="journal article" date="2014" name="Genome Announc.">
        <title>Genome Sequence of Afipia felis Strain 76713, Isolated in Hospital Water Using an Amoeba Co-Culture Procedure.</title>
        <authorList>
            <person name="Benamar S."/>
            <person name="La Scola B."/>
            <person name="Croce O."/>
        </authorList>
    </citation>
    <scope>NUCLEOTIDE SEQUENCE [LARGE SCALE GENOMIC DNA]</scope>
    <source>
        <strain evidence="1 2">76713</strain>
    </source>
</reference>
<organism evidence="1 2">
    <name type="scientific">Afipia felis</name>
    <name type="common">Cat scratch disease bacillus</name>
    <dbReference type="NCBI Taxonomy" id="1035"/>
    <lineage>
        <taxon>Bacteria</taxon>
        <taxon>Pseudomonadati</taxon>
        <taxon>Pseudomonadota</taxon>
        <taxon>Alphaproteobacteria</taxon>
        <taxon>Hyphomicrobiales</taxon>
        <taxon>Nitrobacteraceae</taxon>
        <taxon>Afipia</taxon>
    </lineage>
</organism>
<keyword evidence="2" id="KW-1185">Reference proteome</keyword>
<name>A0A090MMS8_AFIFE</name>